<reference evidence="3 4" key="2">
    <citation type="journal article" date="2018" name="Proc. Natl. Acad. Sci.">
        <title>RNAi is a critical determinant of centromere evolution in closely related fungi.</title>
        <authorList>
            <person name="Yadav V."/>
            <person name="Sun S."/>
            <person name="Billmyre R.B."/>
            <person name="Thimmappa B.C."/>
            <person name="Shea T."/>
            <person name="Lintner R."/>
            <person name="Bakkeren G."/>
            <person name="Cuomo C.A."/>
            <person name="Heitman J."/>
            <person name="Sanyal K."/>
        </authorList>
    </citation>
    <scope>NUCLEOTIDE SEQUENCE [LARGE SCALE GENOMIC DNA]</scope>
    <source>
        <strain evidence="3 4">R265</strain>
    </source>
</reference>
<dbReference type="Proteomes" id="UP000029445">
    <property type="component" value="Chromosome 7"/>
</dbReference>
<dbReference type="SUPFAM" id="SSF81606">
    <property type="entry name" value="PP2C-like"/>
    <property type="match status" value="1"/>
</dbReference>
<dbReference type="GeneID" id="88178450"/>
<comment type="catalytic activity">
    <reaction evidence="1">
        <text>O-phospho-L-seryl-[protein] + H2O = L-seryl-[protein] + phosphate</text>
        <dbReference type="Rhea" id="RHEA:20629"/>
        <dbReference type="Rhea" id="RHEA-COMP:9863"/>
        <dbReference type="Rhea" id="RHEA-COMP:11604"/>
        <dbReference type="ChEBI" id="CHEBI:15377"/>
        <dbReference type="ChEBI" id="CHEBI:29999"/>
        <dbReference type="ChEBI" id="CHEBI:43474"/>
        <dbReference type="ChEBI" id="CHEBI:83421"/>
        <dbReference type="EC" id="3.1.3.16"/>
    </reaction>
</comment>
<comment type="cofactor">
    <cofactor evidence="1">
        <name>Mn(2+)</name>
        <dbReference type="ChEBI" id="CHEBI:29035"/>
    </cofactor>
</comment>
<comment type="similarity">
    <text evidence="1">Belongs to the PP2C family.</text>
</comment>
<dbReference type="PROSITE" id="PS51746">
    <property type="entry name" value="PPM_2"/>
    <property type="match status" value="1"/>
</dbReference>
<dbReference type="RefSeq" id="XP_062882131.1">
    <property type="nucleotide sequence ID" value="XM_063026176.1"/>
</dbReference>
<dbReference type="GO" id="GO:0004722">
    <property type="term" value="F:protein serine/threonine phosphatase activity"/>
    <property type="evidence" value="ECO:0007669"/>
    <property type="project" value="UniProtKB-EC"/>
</dbReference>
<dbReference type="SMART" id="SM00332">
    <property type="entry name" value="PP2Cc"/>
    <property type="match status" value="1"/>
</dbReference>
<keyword evidence="1" id="KW-0904">Protein phosphatase</keyword>
<feature type="domain" description="PPM-type phosphatase" evidence="2">
    <location>
        <begin position="96"/>
        <end position="374"/>
    </location>
</feature>
<keyword evidence="1" id="KW-0460">Magnesium</keyword>
<keyword evidence="1" id="KW-0378">Hydrolase</keyword>
<comment type="cofactor">
    <cofactor evidence="1">
        <name>Mg(2+)</name>
        <dbReference type="ChEBI" id="CHEBI:18420"/>
    </cofactor>
</comment>
<dbReference type="Gene3D" id="3.60.40.10">
    <property type="entry name" value="PPM-type phosphatase domain"/>
    <property type="match status" value="1"/>
</dbReference>
<evidence type="ECO:0000256" key="1">
    <source>
        <dbReference type="RuleBase" id="RU366020"/>
    </source>
</evidence>
<dbReference type="HOGENOM" id="CLU_029404_7_1_1"/>
<protein>
    <recommendedName>
        <fullName evidence="1">Protein phosphatase</fullName>
        <ecNumber evidence="1">3.1.3.16</ecNumber>
    </recommendedName>
</protein>
<dbReference type="InterPro" id="IPR039123">
    <property type="entry name" value="PPTC7"/>
</dbReference>
<reference evidence="3 4" key="1">
    <citation type="journal article" date="2011" name="MBio">
        <title>Genome variation in Cryptococcus gattii, an emerging pathogen of immunocompetent hosts.</title>
        <authorList>
            <person name="D'Souza C.A."/>
            <person name="Kronstad J.W."/>
            <person name="Taylor G."/>
            <person name="Warren R."/>
            <person name="Yuen M."/>
            <person name="Hu G."/>
            <person name="Jung W.H."/>
            <person name="Sham A."/>
            <person name="Kidd S.E."/>
            <person name="Tangen K."/>
            <person name="Lee N."/>
            <person name="Zeilmaker T."/>
            <person name="Sawkins J."/>
            <person name="McVicker G."/>
            <person name="Shah S."/>
            <person name="Gnerre S."/>
            <person name="Griggs A."/>
            <person name="Zeng Q."/>
            <person name="Bartlett K."/>
            <person name="Li W."/>
            <person name="Wang X."/>
            <person name="Heitman J."/>
            <person name="Stajich J.E."/>
            <person name="Fraser J.A."/>
            <person name="Meyer W."/>
            <person name="Carter D."/>
            <person name="Schein J."/>
            <person name="Krzywinski M."/>
            <person name="Kwon-Chung K.J."/>
            <person name="Varma A."/>
            <person name="Wang J."/>
            <person name="Brunham R."/>
            <person name="Fyfe M."/>
            <person name="Ouellette B.F."/>
            <person name="Siddiqui A."/>
            <person name="Marra M."/>
            <person name="Jones S."/>
            <person name="Holt R."/>
            <person name="Birren B.W."/>
            <person name="Galagan J.E."/>
            <person name="Cuomo C.A."/>
        </authorList>
    </citation>
    <scope>NUCLEOTIDE SEQUENCE [LARGE SCALE GENOMIC DNA]</scope>
    <source>
        <strain evidence="3 4">R265</strain>
    </source>
</reference>
<dbReference type="InterPro" id="IPR036457">
    <property type="entry name" value="PPM-type-like_dom_sf"/>
</dbReference>
<evidence type="ECO:0000259" key="2">
    <source>
        <dbReference type="PROSITE" id="PS51746"/>
    </source>
</evidence>
<dbReference type="Pfam" id="PF13672">
    <property type="entry name" value="PP2C_2"/>
    <property type="match status" value="1"/>
</dbReference>
<accession>A0A095C6T0</accession>
<sequence length="378" mass="41463">MTLLRTSRLAFSRTSGAAFISRSLQTSTSVHPLYPDSPLYSYSIGLSYAAKYSPPFINPKQNIKPYGFAKQNNDIGKWVQQMLELTAGRGDLKASQEDLAEARRRWGAGEDFFGITNARGDLHIAVSDGVGGWSDRVDASLFPQLLCYHYAKSAQELANSSTGSVDPRSIMKKAYEDALKDKSVSAGGATMVSARLDEDGQGIFANLGDSGYFILRGDEIIEFSQAQTHFFNCPTQLSKVPPEMKHQGIVHDTPDMADTKSFEFQAGDVIALFTDGFSDNVPFSHIPGLSKLLNRILEDPANKDLSPAERDSERARLFADMLVGYGRTAMTKTGHEKGPNGWKTPFEEEATKKVPKWGWKGGKIDDITVVTAVVSELD</sequence>
<dbReference type="EMBL" id="CP025765">
    <property type="protein sequence ID" value="KGB76237.1"/>
    <property type="molecule type" value="Genomic_DNA"/>
</dbReference>
<dbReference type="GO" id="GO:0046872">
    <property type="term" value="F:metal ion binding"/>
    <property type="evidence" value="ECO:0007669"/>
    <property type="project" value="UniProtKB-UniRule"/>
</dbReference>
<dbReference type="PANTHER" id="PTHR12320">
    <property type="entry name" value="PROTEIN PHOSPHATASE 2C"/>
    <property type="match status" value="1"/>
</dbReference>
<dbReference type="PANTHER" id="PTHR12320:SF1">
    <property type="entry name" value="PROTEIN PHOSPHATASE PTC7 HOMOLOG"/>
    <property type="match status" value="1"/>
</dbReference>
<dbReference type="OMA" id="ANTIAWM"/>
<dbReference type="EC" id="3.1.3.16" evidence="1"/>
<gene>
    <name evidence="3" type="ORF">CNBG_2075</name>
</gene>
<keyword evidence="1" id="KW-0464">Manganese</keyword>
<keyword evidence="4" id="KW-1185">Reference proteome</keyword>
<evidence type="ECO:0000313" key="4">
    <source>
        <dbReference type="Proteomes" id="UP000029445"/>
    </source>
</evidence>
<dbReference type="OrthoDB" id="60843at2759"/>
<dbReference type="AlphaFoldDB" id="A0A095C6T0"/>
<dbReference type="STRING" id="294750.A0A095C6T0"/>
<evidence type="ECO:0000313" key="3">
    <source>
        <dbReference type="EMBL" id="KGB76237.1"/>
    </source>
</evidence>
<dbReference type="KEGG" id="cdeu:CNBG_2075"/>
<organism evidence="3 4">
    <name type="scientific">Cryptococcus deuterogattii (strain R265)</name>
    <name type="common">Cryptococcus gattii VGII (strain R265)</name>
    <dbReference type="NCBI Taxonomy" id="294750"/>
    <lineage>
        <taxon>Eukaryota</taxon>
        <taxon>Fungi</taxon>
        <taxon>Dikarya</taxon>
        <taxon>Basidiomycota</taxon>
        <taxon>Agaricomycotina</taxon>
        <taxon>Tremellomycetes</taxon>
        <taxon>Tremellales</taxon>
        <taxon>Cryptococcaceae</taxon>
        <taxon>Cryptococcus</taxon>
        <taxon>Cryptococcus gattii species complex</taxon>
    </lineage>
</organism>
<dbReference type="VEuPathDB" id="FungiDB:CNBG_2075"/>
<name>A0A095C6T0_CRYD2</name>
<proteinExistence type="inferred from homology"/>
<keyword evidence="1" id="KW-0479">Metal-binding</keyword>
<dbReference type="InterPro" id="IPR001932">
    <property type="entry name" value="PPM-type_phosphatase-like_dom"/>
</dbReference>
<dbReference type="SMART" id="SM00331">
    <property type="entry name" value="PP2C_SIG"/>
    <property type="match status" value="1"/>
</dbReference>
<comment type="catalytic activity">
    <reaction evidence="1">
        <text>O-phospho-L-threonyl-[protein] + H2O = L-threonyl-[protein] + phosphate</text>
        <dbReference type="Rhea" id="RHEA:47004"/>
        <dbReference type="Rhea" id="RHEA-COMP:11060"/>
        <dbReference type="Rhea" id="RHEA-COMP:11605"/>
        <dbReference type="ChEBI" id="CHEBI:15377"/>
        <dbReference type="ChEBI" id="CHEBI:30013"/>
        <dbReference type="ChEBI" id="CHEBI:43474"/>
        <dbReference type="ChEBI" id="CHEBI:61977"/>
        <dbReference type="EC" id="3.1.3.16"/>
    </reaction>
</comment>